<proteinExistence type="predicted"/>
<gene>
    <name evidence="3" type="ORF">FHX42_005296</name>
</gene>
<accession>A0A839E4W3</accession>
<dbReference type="AlphaFoldDB" id="A0A839E4W3"/>
<dbReference type="EMBL" id="JACGWZ010000012">
    <property type="protein sequence ID" value="MBA8827889.1"/>
    <property type="molecule type" value="Genomic_DNA"/>
</dbReference>
<evidence type="ECO:0000256" key="1">
    <source>
        <dbReference type="SAM" id="Coils"/>
    </source>
</evidence>
<feature type="region of interest" description="Disordered" evidence="2">
    <location>
        <begin position="113"/>
        <end position="145"/>
    </location>
</feature>
<organism evidence="3 4">
    <name type="scientific">Halosaccharopolyspora lacisalsi</name>
    <dbReference type="NCBI Taxonomy" id="1000566"/>
    <lineage>
        <taxon>Bacteria</taxon>
        <taxon>Bacillati</taxon>
        <taxon>Actinomycetota</taxon>
        <taxon>Actinomycetes</taxon>
        <taxon>Pseudonocardiales</taxon>
        <taxon>Pseudonocardiaceae</taxon>
        <taxon>Halosaccharopolyspora</taxon>
    </lineage>
</organism>
<keyword evidence="4" id="KW-1185">Reference proteome</keyword>
<sequence length="145" mass="16134">MDPNSTPDDTEYYLRRAESAERDRDLLRSELEGVIKRAENAETRIRDLRSPAQPSDAIVIMWREGTDNGDAQHERLASEVAKVLRERGMSGTTGDNQGADHAIASAVINTLRTDIQPKPEPPHPDYVAWLNSDADPLDSTDVDHS</sequence>
<feature type="coiled-coil region" evidence="1">
    <location>
        <begin position="17"/>
        <end position="44"/>
    </location>
</feature>
<evidence type="ECO:0000313" key="3">
    <source>
        <dbReference type="EMBL" id="MBA8827889.1"/>
    </source>
</evidence>
<dbReference type="Proteomes" id="UP000569329">
    <property type="component" value="Unassembled WGS sequence"/>
</dbReference>
<name>A0A839E4W3_9PSEU</name>
<comment type="caution">
    <text evidence="3">The sequence shown here is derived from an EMBL/GenBank/DDBJ whole genome shotgun (WGS) entry which is preliminary data.</text>
</comment>
<feature type="compositionally biased region" description="Acidic residues" evidence="2">
    <location>
        <begin position="135"/>
        <end position="145"/>
    </location>
</feature>
<evidence type="ECO:0000256" key="2">
    <source>
        <dbReference type="SAM" id="MobiDB-lite"/>
    </source>
</evidence>
<protein>
    <submittedName>
        <fullName evidence="3">Uncharacterized protein</fullName>
    </submittedName>
</protein>
<dbReference type="RefSeq" id="WP_182547039.1">
    <property type="nucleotide sequence ID" value="NZ_JACGWZ010000012.1"/>
</dbReference>
<evidence type="ECO:0000313" key="4">
    <source>
        <dbReference type="Proteomes" id="UP000569329"/>
    </source>
</evidence>
<reference evidence="3 4" key="1">
    <citation type="submission" date="2020-07" db="EMBL/GenBank/DDBJ databases">
        <title>Sequencing the genomes of 1000 actinobacteria strains.</title>
        <authorList>
            <person name="Klenk H.-P."/>
        </authorList>
    </citation>
    <scope>NUCLEOTIDE SEQUENCE [LARGE SCALE GENOMIC DNA]</scope>
    <source>
        <strain evidence="3 4">DSM 45975</strain>
    </source>
</reference>
<keyword evidence="1" id="KW-0175">Coiled coil</keyword>